<dbReference type="EMBL" id="BRXX01000070">
    <property type="protein sequence ID" value="GMH87286.1"/>
    <property type="molecule type" value="Genomic_DNA"/>
</dbReference>
<reference evidence="4" key="1">
    <citation type="journal article" date="2023" name="Commun. Biol.">
        <title>Genome analysis of Parmales, the sister group of diatoms, reveals the evolutionary specialization of diatoms from phago-mixotrophs to photoautotrophs.</title>
        <authorList>
            <person name="Ban H."/>
            <person name="Sato S."/>
            <person name="Yoshikawa S."/>
            <person name="Yamada K."/>
            <person name="Nakamura Y."/>
            <person name="Ichinomiya M."/>
            <person name="Sato N."/>
            <person name="Blanc-Mathieu R."/>
            <person name="Endo H."/>
            <person name="Kuwata A."/>
            <person name="Ogata H."/>
        </authorList>
    </citation>
    <scope>NUCLEOTIDE SEQUENCE [LARGE SCALE GENOMIC DNA]</scope>
    <source>
        <strain evidence="4">NIES 3699</strain>
    </source>
</reference>
<name>A0A9W7BEX2_9STRA</name>
<feature type="chain" id="PRO_5040869826" description="Nickel/cobalt efflux system" evidence="2">
    <location>
        <begin position="18"/>
        <end position="261"/>
    </location>
</feature>
<organism evidence="3 4">
    <name type="scientific">Triparma verrucosa</name>
    <dbReference type="NCBI Taxonomy" id="1606542"/>
    <lineage>
        <taxon>Eukaryota</taxon>
        <taxon>Sar</taxon>
        <taxon>Stramenopiles</taxon>
        <taxon>Ochrophyta</taxon>
        <taxon>Bolidophyceae</taxon>
        <taxon>Parmales</taxon>
        <taxon>Triparmaceae</taxon>
        <taxon>Triparma</taxon>
    </lineage>
</organism>
<evidence type="ECO:0008006" key="5">
    <source>
        <dbReference type="Google" id="ProtNLM"/>
    </source>
</evidence>
<evidence type="ECO:0000256" key="2">
    <source>
        <dbReference type="SAM" id="SignalP"/>
    </source>
</evidence>
<feature type="transmembrane region" description="Helical" evidence="1">
    <location>
        <begin position="124"/>
        <end position="147"/>
    </location>
</feature>
<evidence type="ECO:0000256" key="1">
    <source>
        <dbReference type="SAM" id="Phobius"/>
    </source>
</evidence>
<dbReference type="PANTHER" id="PTHR33876">
    <property type="entry name" value="UNNAMED PRODUCT"/>
    <property type="match status" value="1"/>
</dbReference>
<keyword evidence="1" id="KW-0812">Transmembrane</keyword>
<dbReference type="PANTHER" id="PTHR33876:SF4">
    <property type="entry name" value="CHLOROPLAST PROTEIN FOR GROWTH AND FERTILITY 2"/>
    <property type="match status" value="1"/>
</dbReference>
<proteinExistence type="predicted"/>
<protein>
    <recommendedName>
        <fullName evidence="5">Nickel/cobalt efflux system</fullName>
    </recommendedName>
</protein>
<dbReference type="InterPro" id="IPR052776">
    <property type="entry name" value="Chloro_ReproSupport/MetalTrans"/>
</dbReference>
<feature type="transmembrane region" description="Helical" evidence="1">
    <location>
        <begin position="199"/>
        <end position="221"/>
    </location>
</feature>
<keyword evidence="2" id="KW-0732">Signal</keyword>
<keyword evidence="1" id="KW-0472">Membrane</keyword>
<comment type="caution">
    <text evidence="3">The sequence shown here is derived from an EMBL/GenBank/DDBJ whole genome shotgun (WGS) entry which is preliminary data.</text>
</comment>
<feature type="signal peptide" evidence="2">
    <location>
        <begin position="1"/>
        <end position="17"/>
    </location>
</feature>
<keyword evidence="4" id="KW-1185">Reference proteome</keyword>
<evidence type="ECO:0000313" key="4">
    <source>
        <dbReference type="Proteomes" id="UP001165160"/>
    </source>
</evidence>
<feature type="transmembrane region" description="Helical" evidence="1">
    <location>
        <begin position="93"/>
        <end position="112"/>
    </location>
</feature>
<sequence length="261" mass="26850">MKTTIIFLTLLIPSILSFTPTPLLSHRTSPSLPPLHPPPPSSTSLSALPPLPYKLLSAGLLSGGFHAITGPDHLAALLPRTLNRPFVPSSRVGLLWGLGHGVSVMVLGVGMWGMKTASGLDKYFLTLGKGLEVLVGVSLVLIGYLGYTESTQSLSSSSTPTSSLSTRAILLNGLLHGFSLDGAPSLAPSLVAGGLVNSLYFLVCYAVGTAVCMGVAMGVLGEGTRRLGEKAGGKVGVRISKGSSLIAVAVGVVWVWLGLKA</sequence>
<gene>
    <name evidence="3" type="ORF">TrVE_jg2224</name>
</gene>
<feature type="transmembrane region" description="Helical" evidence="1">
    <location>
        <begin position="242"/>
        <end position="259"/>
    </location>
</feature>
<dbReference type="AlphaFoldDB" id="A0A9W7BEX2"/>
<accession>A0A9W7BEX2</accession>
<dbReference type="Proteomes" id="UP001165160">
    <property type="component" value="Unassembled WGS sequence"/>
</dbReference>
<keyword evidence="1" id="KW-1133">Transmembrane helix</keyword>
<evidence type="ECO:0000313" key="3">
    <source>
        <dbReference type="EMBL" id="GMH87286.1"/>
    </source>
</evidence>